<proteinExistence type="predicted"/>
<evidence type="ECO:0000256" key="1">
    <source>
        <dbReference type="SAM" id="MobiDB-lite"/>
    </source>
</evidence>
<protein>
    <submittedName>
        <fullName evidence="2">Uncharacterized protein</fullName>
    </submittedName>
</protein>
<evidence type="ECO:0000313" key="3">
    <source>
        <dbReference type="Proteomes" id="UP000657918"/>
    </source>
</evidence>
<name>A0A835JNA2_9ROSI</name>
<accession>A0A835JNA2</accession>
<sequence>MSVIGNGFSEGYSRQPIKHNETPSRTSCIMMHNYVSSNFFKQGLCIAFYNSRGKVIFQGKLNCFPRS</sequence>
<dbReference type="Proteomes" id="UP000657918">
    <property type="component" value="Unassembled WGS sequence"/>
</dbReference>
<reference evidence="2 3" key="1">
    <citation type="submission" date="2020-10" db="EMBL/GenBank/DDBJ databases">
        <title>Plant Genome Project.</title>
        <authorList>
            <person name="Zhang R.-G."/>
        </authorList>
    </citation>
    <scope>NUCLEOTIDE SEQUENCE [LARGE SCALE GENOMIC DNA]</scope>
    <source>
        <strain evidence="2">FAFU-HL-1</strain>
        <tissue evidence="2">Leaf</tissue>
    </source>
</reference>
<dbReference type="EMBL" id="JADGMS010000010">
    <property type="protein sequence ID" value="KAF9674387.1"/>
    <property type="molecule type" value="Genomic_DNA"/>
</dbReference>
<keyword evidence="3" id="KW-1185">Reference proteome</keyword>
<dbReference type="AlphaFoldDB" id="A0A835JNA2"/>
<organism evidence="2 3">
    <name type="scientific">Salix dunnii</name>
    <dbReference type="NCBI Taxonomy" id="1413687"/>
    <lineage>
        <taxon>Eukaryota</taxon>
        <taxon>Viridiplantae</taxon>
        <taxon>Streptophyta</taxon>
        <taxon>Embryophyta</taxon>
        <taxon>Tracheophyta</taxon>
        <taxon>Spermatophyta</taxon>
        <taxon>Magnoliopsida</taxon>
        <taxon>eudicotyledons</taxon>
        <taxon>Gunneridae</taxon>
        <taxon>Pentapetalae</taxon>
        <taxon>rosids</taxon>
        <taxon>fabids</taxon>
        <taxon>Malpighiales</taxon>
        <taxon>Salicaceae</taxon>
        <taxon>Saliceae</taxon>
        <taxon>Salix</taxon>
    </lineage>
</organism>
<feature type="region of interest" description="Disordered" evidence="1">
    <location>
        <begin position="1"/>
        <end position="22"/>
    </location>
</feature>
<gene>
    <name evidence="2" type="ORF">SADUNF_Sadunf10G0122000</name>
</gene>
<comment type="caution">
    <text evidence="2">The sequence shown here is derived from an EMBL/GenBank/DDBJ whole genome shotgun (WGS) entry which is preliminary data.</text>
</comment>
<evidence type="ECO:0000313" key="2">
    <source>
        <dbReference type="EMBL" id="KAF9674387.1"/>
    </source>
</evidence>